<dbReference type="InterPro" id="IPR020846">
    <property type="entry name" value="MFS_dom"/>
</dbReference>
<accession>A0A848KCC0</accession>
<keyword evidence="8" id="KW-1185">Reference proteome</keyword>
<evidence type="ECO:0000256" key="1">
    <source>
        <dbReference type="ARBA" id="ARBA00004651"/>
    </source>
</evidence>
<evidence type="ECO:0000313" key="8">
    <source>
        <dbReference type="Proteomes" id="UP000535543"/>
    </source>
</evidence>
<dbReference type="AlphaFoldDB" id="A0A848KCC0"/>
<reference evidence="7 8" key="2">
    <citation type="submission" date="2020-06" db="EMBL/GenBank/DDBJ databases">
        <title>Antribacter stalactiti gen. nov., sp. nov., a new member of the family Nacardiaceae isolated from a cave.</title>
        <authorList>
            <person name="Kim I.S."/>
        </authorList>
    </citation>
    <scope>NUCLEOTIDE SEQUENCE [LARGE SCALE GENOMIC DNA]</scope>
    <source>
        <strain evidence="7 8">YC2-7</strain>
    </source>
</reference>
<evidence type="ECO:0000256" key="4">
    <source>
        <dbReference type="ARBA" id="ARBA00023136"/>
    </source>
</evidence>
<feature type="transmembrane region" description="Helical" evidence="5">
    <location>
        <begin position="147"/>
        <end position="166"/>
    </location>
</feature>
<feature type="domain" description="Major facilitator superfamily (MFS) profile" evidence="6">
    <location>
        <begin position="1"/>
        <end position="392"/>
    </location>
</feature>
<feature type="transmembrane region" description="Helical" evidence="5">
    <location>
        <begin position="367"/>
        <end position="388"/>
    </location>
</feature>
<sequence length="407" mass="41687">MHELIPFYALYAILFADHGLDAAQISSLLVIWSLTSFVLEVPSGAWADTVSRRGLLVLGALLTGAGFAAWTVFPSYLGFAIGFVLWGTGGALDSGTFEALLYDELTARSAARDYARVMGYARSAAEFGALLGILAATPLFAWGGYGLVGWVSVAVCGVAASLAWSLPPAAKAASVAAVADLEDDADAVPILDEHRSPLHTYVSMLRTGIAEVVERPTVRWGVLLASMLFGFTAFDEYFGLLAEENGASTQTIPLLVGLTVAGTLIGSALAGRTAKMRSATMAWALVVAAVALAVGALTGGAGVVGVAGFAAIGVGYGIISNAVVVTEARLQDSIEGPARATVTSVSGLLSEVVALAVFGAVALGSVWLPISVNVALLAVPVLLTAVLVPKWLPATHSDPDEVAEVAG</sequence>
<dbReference type="Pfam" id="PF07690">
    <property type="entry name" value="MFS_1"/>
    <property type="match status" value="1"/>
</dbReference>
<dbReference type="EMBL" id="VCQU01000003">
    <property type="protein sequence ID" value="NMN95188.1"/>
    <property type="molecule type" value="Genomic_DNA"/>
</dbReference>
<feature type="transmembrane region" description="Helical" evidence="5">
    <location>
        <begin position="340"/>
        <end position="361"/>
    </location>
</feature>
<dbReference type="GO" id="GO:0022857">
    <property type="term" value="F:transmembrane transporter activity"/>
    <property type="evidence" value="ECO:0007669"/>
    <property type="project" value="InterPro"/>
</dbReference>
<feature type="transmembrane region" description="Helical" evidence="5">
    <location>
        <begin position="282"/>
        <end position="303"/>
    </location>
</feature>
<evidence type="ECO:0000259" key="6">
    <source>
        <dbReference type="PROSITE" id="PS50850"/>
    </source>
</evidence>
<evidence type="ECO:0000256" key="3">
    <source>
        <dbReference type="ARBA" id="ARBA00022989"/>
    </source>
</evidence>
<evidence type="ECO:0000256" key="5">
    <source>
        <dbReference type="SAM" id="Phobius"/>
    </source>
</evidence>
<keyword evidence="4 5" id="KW-0472">Membrane</keyword>
<feature type="transmembrane region" description="Helical" evidence="5">
    <location>
        <begin position="220"/>
        <end position="240"/>
    </location>
</feature>
<feature type="transmembrane region" description="Helical" evidence="5">
    <location>
        <begin position="79"/>
        <end position="102"/>
    </location>
</feature>
<dbReference type="InterPro" id="IPR036259">
    <property type="entry name" value="MFS_trans_sf"/>
</dbReference>
<feature type="transmembrane region" description="Helical" evidence="5">
    <location>
        <begin position="252"/>
        <end position="270"/>
    </location>
</feature>
<feature type="transmembrane region" description="Helical" evidence="5">
    <location>
        <begin position="54"/>
        <end position="73"/>
    </location>
</feature>
<gene>
    <name evidence="7" type="ORF">FGL95_09105</name>
</gene>
<dbReference type="InterPro" id="IPR011701">
    <property type="entry name" value="MFS"/>
</dbReference>
<feature type="transmembrane region" description="Helical" evidence="5">
    <location>
        <begin position="123"/>
        <end position="141"/>
    </location>
</feature>
<evidence type="ECO:0000313" key="7">
    <source>
        <dbReference type="EMBL" id="NMN95188.1"/>
    </source>
</evidence>
<organism evidence="7 8">
    <name type="scientific">Antrihabitans stalactiti</name>
    <dbReference type="NCBI Taxonomy" id="2584121"/>
    <lineage>
        <taxon>Bacteria</taxon>
        <taxon>Bacillati</taxon>
        <taxon>Actinomycetota</taxon>
        <taxon>Actinomycetes</taxon>
        <taxon>Mycobacteriales</taxon>
        <taxon>Nocardiaceae</taxon>
        <taxon>Antrihabitans</taxon>
    </lineage>
</organism>
<dbReference type="PANTHER" id="PTHR23530:SF1">
    <property type="entry name" value="PERMEASE, MAJOR FACILITATOR SUPERFAMILY-RELATED"/>
    <property type="match status" value="1"/>
</dbReference>
<dbReference type="RefSeq" id="WP_169585948.1">
    <property type="nucleotide sequence ID" value="NZ_VCQU01000003.1"/>
</dbReference>
<dbReference type="SUPFAM" id="SSF103473">
    <property type="entry name" value="MFS general substrate transporter"/>
    <property type="match status" value="1"/>
</dbReference>
<dbReference type="Proteomes" id="UP000535543">
    <property type="component" value="Unassembled WGS sequence"/>
</dbReference>
<reference evidence="7 8" key="1">
    <citation type="submission" date="2019-05" db="EMBL/GenBank/DDBJ databases">
        <authorList>
            <person name="Lee S.D."/>
        </authorList>
    </citation>
    <scope>NUCLEOTIDE SEQUENCE [LARGE SCALE GENOMIC DNA]</scope>
    <source>
        <strain evidence="7 8">YC2-7</strain>
    </source>
</reference>
<name>A0A848KCC0_9NOCA</name>
<dbReference type="PROSITE" id="PS50850">
    <property type="entry name" value="MFS"/>
    <property type="match status" value="1"/>
</dbReference>
<feature type="transmembrane region" description="Helical" evidence="5">
    <location>
        <begin position="309"/>
        <end position="328"/>
    </location>
</feature>
<protein>
    <submittedName>
        <fullName evidence="7">MFS transporter</fullName>
    </submittedName>
</protein>
<feature type="transmembrane region" description="Helical" evidence="5">
    <location>
        <begin position="29"/>
        <end position="47"/>
    </location>
</feature>
<dbReference type="InterPro" id="IPR053160">
    <property type="entry name" value="MFS_DHA3_Transporter"/>
</dbReference>
<keyword evidence="3 5" id="KW-1133">Transmembrane helix</keyword>
<comment type="caution">
    <text evidence="7">The sequence shown here is derived from an EMBL/GenBank/DDBJ whole genome shotgun (WGS) entry which is preliminary data.</text>
</comment>
<evidence type="ECO:0000256" key="2">
    <source>
        <dbReference type="ARBA" id="ARBA00022692"/>
    </source>
</evidence>
<comment type="subcellular location">
    <subcellularLocation>
        <location evidence="1">Cell membrane</location>
        <topology evidence="1">Multi-pass membrane protein</topology>
    </subcellularLocation>
</comment>
<dbReference type="PANTHER" id="PTHR23530">
    <property type="entry name" value="TRANSPORT PROTEIN-RELATED"/>
    <property type="match status" value="1"/>
</dbReference>
<dbReference type="GO" id="GO:0005886">
    <property type="term" value="C:plasma membrane"/>
    <property type="evidence" value="ECO:0007669"/>
    <property type="project" value="UniProtKB-SubCell"/>
</dbReference>
<keyword evidence="2 5" id="KW-0812">Transmembrane</keyword>
<proteinExistence type="predicted"/>
<dbReference type="Gene3D" id="1.20.1250.20">
    <property type="entry name" value="MFS general substrate transporter like domains"/>
    <property type="match status" value="1"/>
</dbReference>